<feature type="transmembrane region" description="Helical" evidence="4">
    <location>
        <begin position="50"/>
        <end position="70"/>
    </location>
</feature>
<evidence type="ECO:0000259" key="5">
    <source>
        <dbReference type="PROSITE" id="PS50850"/>
    </source>
</evidence>
<keyword evidence="7" id="KW-1185">Reference proteome</keyword>
<feature type="transmembrane region" description="Helical" evidence="4">
    <location>
        <begin position="209"/>
        <end position="233"/>
    </location>
</feature>
<evidence type="ECO:0000313" key="7">
    <source>
        <dbReference type="Proteomes" id="UP001153050"/>
    </source>
</evidence>
<evidence type="ECO:0000313" key="6">
    <source>
        <dbReference type="EMBL" id="CAH2401777.1"/>
    </source>
</evidence>
<dbReference type="PANTHER" id="PTHR23537:SF1">
    <property type="entry name" value="SUGAR TRANSPORTER"/>
    <property type="match status" value="1"/>
</dbReference>
<dbReference type="PANTHER" id="PTHR23537">
    <property type="match status" value="1"/>
</dbReference>
<feature type="transmembrane region" description="Helical" evidence="4">
    <location>
        <begin position="299"/>
        <end position="319"/>
    </location>
</feature>
<dbReference type="Gene3D" id="1.20.1250.20">
    <property type="entry name" value="MFS general substrate transporter like domains"/>
    <property type="match status" value="2"/>
</dbReference>
<dbReference type="CDD" id="cd06180">
    <property type="entry name" value="MFS_YjiJ"/>
    <property type="match status" value="1"/>
</dbReference>
<feature type="transmembrane region" description="Helical" evidence="4">
    <location>
        <begin position="165"/>
        <end position="188"/>
    </location>
</feature>
<dbReference type="RefSeq" id="WP_254018844.1">
    <property type="nucleotide sequence ID" value="NZ_CAKXZT010000124.1"/>
</dbReference>
<feature type="transmembrane region" description="Helical" evidence="4">
    <location>
        <begin position="77"/>
        <end position="96"/>
    </location>
</feature>
<feature type="transmembrane region" description="Helical" evidence="4">
    <location>
        <begin position="360"/>
        <end position="382"/>
    </location>
</feature>
<gene>
    <name evidence="6" type="ORF">MES5069_30167</name>
</gene>
<protein>
    <submittedName>
        <fullName evidence="6">MFS transporter</fullName>
    </submittedName>
</protein>
<dbReference type="InterPro" id="IPR010645">
    <property type="entry name" value="MFS_4"/>
</dbReference>
<proteinExistence type="predicted"/>
<dbReference type="InterPro" id="IPR036259">
    <property type="entry name" value="MFS_trans_sf"/>
</dbReference>
<evidence type="ECO:0000256" key="2">
    <source>
        <dbReference type="ARBA" id="ARBA00022989"/>
    </source>
</evidence>
<sequence length="386" mass="39373">MNIASPSPLRLAFAGMIALAVAMGIGRFVYTPILPGMMEELGLSPADAGWIASANYLGYLIGALAAVGGWAHGRERLLMLAGLAATAVLTGLMGLADTMAAFLVIRFLAGVASAFVLVFMSSIVFGHLAAVGRNDLQALHFGGVGLGIAASSALMAILITEHAGWTAGWFWSAAISACAIAVVMLLLGRTATANGADGREPALPKDRSLVKIIVAYGLFGFGYIVTATFLVAIVRQGGGGRVFEAVVWMVTGLAGIPSVWLWQKIAAKIGLYQAYAWGCLVEVVGVTASVAVGGHIGPLLGGFLLGGTFIAITALGLQTGRQLAPQAPRRILALMTASFGLGQIIGPIVAGLLAQASGDFFLASIVAAAVLLVSGAVTWSAAPKTP</sequence>
<dbReference type="Proteomes" id="UP001153050">
    <property type="component" value="Unassembled WGS sequence"/>
</dbReference>
<dbReference type="InterPro" id="IPR020846">
    <property type="entry name" value="MFS_dom"/>
</dbReference>
<keyword evidence="1 4" id="KW-0812">Transmembrane</keyword>
<evidence type="ECO:0000256" key="4">
    <source>
        <dbReference type="SAM" id="Phobius"/>
    </source>
</evidence>
<evidence type="ECO:0000256" key="3">
    <source>
        <dbReference type="ARBA" id="ARBA00023136"/>
    </source>
</evidence>
<comment type="caution">
    <text evidence="6">The sequence shown here is derived from an EMBL/GenBank/DDBJ whole genome shotgun (WGS) entry which is preliminary data.</text>
</comment>
<feature type="transmembrane region" description="Helical" evidence="4">
    <location>
        <begin position="138"/>
        <end position="159"/>
    </location>
</feature>
<feature type="transmembrane region" description="Helical" evidence="4">
    <location>
        <begin position="331"/>
        <end position="354"/>
    </location>
</feature>
<organism evidence="6 7">
    <name type="scientific">Mesorhizobium escarrei</name>
    <dbReference type="NCBI Taxonomy" id="666018"/>
    <lineage>
        <taxon>Bacteria</taxon>
        <taxon>Pseudomonadati</taxon>
        <taxon>Pseudomonadota</taxon>
        <taxon>Alphaproteobacteria</taxon>
        <taxon>Hyphomicrobiales</taxon>
        <taxon>Phyllobacteriaceae</taxon>
        <taxon>Mesorhizobium</taxon>
    </lineage>
</organism>
<feature type="transmembrane region" description="Helical" evidence="4">
    <location>
        <begin position="12"/>
        <end position="30"/>
    </location>
</feature>
<dbReference type="EMBL" id="CAKXZT010000124">
    <property type="protein sequence ID" value="CAH2401777.1"/>
    <property type="molecule type" value="Genomic_DNA"/>
</dbReference>
<name>A0ABM9DZQ8_9HYPH</name>
<feature type="transmembrane region" description="Helical" evidence="4">
    <location>
        <begin position="274"/>
        <end position="293"/>
    </location>
</feature>
<dbReference type="PROSITE" id="PS50850">
    <property type="entry name" value="MFS"/>
    <property type="match status" value="1"/>
</dbReference>
<reference evidence="6 7" key="1">
    <citation type="submission" date="2022-03" db="EMBL/GenBank/DDBJ databases">
        <authorList>
            <person name="Brunel B."/>
        </authorList>
    </citation>
    <scope>NUCLEOTIDE SEQUENCE [LARGE SCALE GENOMIC DNA]</scope>
    <source>
        <strain evidence="6">STM5069sample</strain>
    </source>
</reference>
<feature type="domain" description="Major facilitator superfamily (MFS) profile" evidence="5">
    <location>
        <begin position="10"/>
        <end position="386"/>
    </location>
</feature>
<dbReference type="Pfam" id="PF06779">
    <property type="entry name" value="MFS_4"/>
    <property type="match status" value="1"/>
</dbReference>
<dbReference type="SUPFAM" id="SSF103473">
    <property type="entry name" value="MFS general substrate transporter"/>
    <property type="match status" value="1"/>
</dbReference>
<feature type="transmembrane region" description="Helical" evidence="4">
    <location>
        <begin position="102"/>
        <end position="126"/>
    </location>
</feature>
<feature type="transmembrane region" description="Helical" evidence="4">
    <location>
        <begin position="245"/>
        <end position="262"/>
    </location>
</feature>
<accession>A0ABM9DZQ8</accession>
<keyword evidence="3 4" id="KW-0472">Membrane</keyword>
<keyword evidence="2 4" id="KW-1133">Transmembrane helix</keyword>
<evidence type="ECO:0000256" key="1">
    <source>
        <dbReference type="ARBA" id="ARBA00022692"/>
    </source>
</evidence>